<keyword evidence="2" id="KW-0150">Chloroplast</keyword>
<organism evidence="2">
    <name type="scientific">Euglena viridis</name>
    <name type="common">Cercaria viridis</name>
    <dbReference type="NCBI Taxonomy" id="3040"/>
    <lineage>
        <taxon>Eukaryota</taxon>
        <taxon>Discoba</taxon>
        <taxon>Euglenozoa</taxon>
        <taxon>Euglenida</taxon>
        <taxon>Spirocuta</taxon>
        <taxon>Euglenophyceae</taxon>
        <taxon>Euglenales</taxon>
        <taxon>Euglenaceae</taxon>
        <taxon>Euglena</taxon>
    </lineage>
</organism>
<dbReference type="InterPro" id="IPR013597">
    <property type="entry name" value="Mat_intron_G2"/>
</dbReference>
<proteinExistence type="predicted"/>
<geneLocation type="chloroplast" evidence="2"/>
<evidence type="ECO:0000259" key="1">
    <source>
        <dbReference type="Pfam" id="PF08388"/>
    </source>
</evidence>
<feature type="domain" description="Group II intron maturase-specific" evidence="1">
    <location>
        <begin position="277"/>
        <end position="356"/>
    </location>
</feature>
<evidence type="ECO:0000313" key="2">
    <source>
        <dbReference type="EMBL" id="AKL78997.1"/>
    </source>
</evidence>
<protein>
    <submittedName>
        <fullName evidence="2">RoaA</fullName>
    </submittedName>
</protein>
<accession>A0A0G3VGI8</accession>
<dbReference type="EMBL" id="KP686075">
    <property type="protein sequence ID" value="AKL78997.1"/>
    <property type="molecule type" value="Genomic_DNA"/>
</dbReference>
<dbReference type="Pfam" id="PF08388">
    <property type="entry name" value="GIIM"/>
    <property type="match status" value="1"/>
</dbReference>
<sequence length="476" mass="57503">MEIDNFNFLSSQDKLHIVLNLKYIRFSDKKTPLFFMKNNGLSLFYKNFSLYDNSFQALISLACLPITEFTVDRSVYGFRPYRDCSDLLMSIKSFFLKHKRKDFWCLDVKVFCSFNYLNKFWIIKNFPLEKKVLNSWFTRKSTISINSCVLGLNNIELDSILFNYLFNGLVWFGKLLLTVNATKFLTEVLEKFFFNNRIYSEVKIIRVFHNIFIFSNFPDKFQFYKLLLVKFFNLRSIKFSKELFITHSFYEGFEFLGWKLQKSPFHFLLTQVSKNNIKSYKLELKTLIKKSSNINLFKTLIIINLKIDKWLNSYYLSDFCNDISNDLDLYVYKLFWRFVKRCHPRRSNTWIYYKYWKNLSGSWKFVAYDSLNNRICVLKSHKISMGFSFAFPLMLNIFDKCNDRKIYITLYEKNKRNFSDFYFLIYKKQKGLCFCCHRSLDFSRLKLVNLSSFTTKKKLNVVSNLYLFHLYCKWPY</sequence>
<name>A0A0G3VGI8_EUGVI</name>
<reference evidence="2" key="1">
    <citation type="journal article" date="2015" name="J. Eukaryot. Microbiol.">
        <title>Chloroplast Genome Evolution in the Euglenaceae.</title>
        <authorList>
            <person name="Bennett M.S."/>
            <person name="Triemer R.E."/>
        </authorList>
    </citation>
    <scope>NUCLEOTIDE SEQUENCE</scope>
    <source>
        <strain evidence="2">SAG 1224-17d</strain>
    </source>
</reference>
<dbReference type="AlphaFoldDB" id="A0A0G3VGI8"/>
<gene>
    <name evidence="2" type="primary">roaA</name>
</gene>
<keyword evidence="2" id="KW-0934">Plastid</keyword>